<name>A0AAD9NGB4_RIDPI</name>
<keyword evidence="8" id="KW-0732">Signal</keyword>
<keyword evidence="5" id="KW-0121">Carboxypeptidase</keyword>
<evidence type="ECO:0000256" key="12">
    <source>
        <dbReference type="ARBA" id="ARBA00023157"/>
    </source>
</evidence>
<evidence type="ECO:0000256" key="7">
    <source>
        <dbReference type="ARBA" id="ARBA00022723"/>
    </source>
</evidence>
<dbReference type="Pfam" id="PF02244">
    <property type="entry name" value="Propep_M14"/>
    <property type="match status" value="1"/>
</dbReference>
<dbReference type="CDD" id="cd03860">
    <property type="entry name" value="M14_CP_A-B_like"/>
    <property type="match status" value="1"/>
</dbReference>
<organism evidence="17 18">
    <name type="scientific">Ridgeia piscesae</name>
    <name type="common">Tubeworm</name>
    <dbReference type="NCBI Taxonomy" id="27915"/>
    <lineage>
        <taxon>Eukaryota</taxon>
        <taxon>Metazoa</taxon>
        <taxon>Spiralia</taxon>
        <taxon>Lophotrochozoa</taxon>
        <taxon>Annelida</taxon>
        <taxon>Polychaeta</taxon>
        <taxon>Sedentaria</taxon>
        <taxon>Canalipalpata</taxon>
        <taxon>Sabellida</taxon>
        <taxon>Siboglinidae</taxon>
        <taxon>Ridgeia</taxon>
    </lineage>
</organism>
<keyword evidence="9" id="KW-0378">Hydrolase</keyword>
<keyword evidence="18" id="KW-1185">Reference proteome</keyword>
<evidence type="ECO:0000256" key="8">
    <source>
        <dbReference type="ARBA" id="ARBA00022729"/>
    </source>
</evidence>
<evidence type="ECO:0000256" key="11">
    <source>
        <dbReference type="ARBA" id="ARBA00023049"/>
    </source>
</evidence>
<comment type="cofactor">
    <cofactor evidence="1">
        <name>Zn(2+)</name>
        <dbReference type="ChEBI" id="CHEBI:29105"/>
    </cofactor>
</comment>
<evidence type="ECO:0000256" key="6">
    <source>
        <dbReference type="ARBA" id="ARBA00022670"/>
    </source>
</evidence>
<evidence type="ECO:0000256" key="13">
    <source>
        <dbReference type="ARBA" id="ARBA00057299"/>
    </source>
</evidence>
<dbReference type="GO" id="GO:0004181">
    <property type="term" value="F:metallocarboxypeptidase activity"/>
    <property type="evidence" value="ECO:0007669"/>
    <property type="project" value="InterPro"/>
</dbReference>
<keyword evidence="12" id="KW-1015">Disulfide bond</keyword>
<accession>A0AAD9NGB4</accession>
<dbReference type="InterPro" id="IPR003146">
    <property type="entry name" value="M14A_act_pep"/>
</dbReference>
<dbReference type="EMBL" id="JAODUO010001335">
    <property type="protein sequence ID" value="KAK2166119.1"/>
    <property type="molecule type" value="Genomic_DNA"/>
</dbReference>
<dbReference type="Pfam" id="PF00246">
    <property type="entry name" value="Peptidase_M14"/>
    <property type="match status" value="1"/>
</dbReference>
<dbReference type="SUPFAM" id="SSF54897">
    <property type="entry name" value="Protease propeptides/inhibitors"/>
    <property type="match status" value="1"/>
</dbReference>
<evidence type="ECO:0000256" key="5">
    <source>
        <dbReference type="ARBA" id="ARBA00022645"/>
    </source>
</evidence>
<evidence type="ECO:0000256" key="4">
    <source>
        <dbReference type="ARBA" id="ARBA00022525"/>
    </source>
</evidence>
<comment type="subcellular location">
    <subcellularLocation>
        <location evidence="2">Secreted</location>
    </subcellularLocation>
</comment>
<evidence type="ECO:0000313" key="18">
    <source>
        <dbReference type="Proteomes" id="UP001209878"/>
    </source>
</evidence>
<dbReference type="PRINTS" id="PR00765">
    <property type="entry name" value="CRBOXYPTASEA"/>
</dbReference>
<feature type="region of interest" description="Disordered" evidence="15">
    <location>
        <begin position="454"/>
        <end position="497"/>
    </location>
</feature>
<dbReference type="Gene3D" id="3.30.70.340">
    <property type="entry name" value="Metallocarboxypeptidase-like"/>
    <property type="match status" value="1"/>
</dbReference>
<evidence type="ECO:0000256" key="3">
    <source>
        <dbReference type="ARBA" id="ARBA00005988"/>
    </source>
</evidence>
<comment type="caution">
    <text evidence="17">The sequence shown here is derived from an EMBL/GenBank/DDBJ whole genome shotgun (WGS) entry which is preliminary data.</text>
</comment>
<dbReference type="SMART" id="SM00631">
    <property type="entry name" value="Zn_pept"/>
    <property type="match status" value="1"/>
</dbReference>
<keyword evidence="7" id="KW-0479">Metal-binding</keyword>
<dbReference type="PANTHER" id="PTHR11705:SF91">
    <property type="entry name" value="FI01817P-RELATED"/>
    <property type="match status" value="1"/>
</dbReference>
<evidence type="ECO:0000256" key="9">
    <source>
        <dbReference type="ARBA" id="ARBA00022801"/>
    </source>
</evidence>
<keyword evidence="10" id="KW-0862">Zinc</keyword>
<feature type="compositionally biased region" description="Polar residues" evidence="15">
    <location>
        <begin position="454"/>
        <end position="472"/>
    </location>
</feature>
<feature type="domain" description="Peptidase M14" evidence="16">
    <location>
        <begin position="73"/>
        <end position="368"/>
    </location>
</feature>
<dbReference type="InterPro" id="IPR036990">
    <property type="entry name" value="M14A-like_propep"/>
</dbReference>
<evidence type="ECO:0000256" key="14">
    <source>
        <dbReference type="PROSITE-ProRule" id="PRU01379"/>
    </source>
</evidence>
<dbReference type="Gene3D" id="3.40.630.10">
    <property type="entry name" value="Zn peptidases"/>
    <property type="match status" value="1"/>
</dbReference>
<evidence type="ECO:0000256" key="1">
    <source>
        <dbReference type="ARBA" id="ARBA00001947"/>
    </source>
</evidence>
<dbReference type="SUPFAM" id="SSF53187">
    <property type="entry name" value="Zn-dependent exopeptidases"/>
    <property type="match status" value="1"/>
</dbReference>
<dbReference type="AlphaFoldDB" id="A0AAD9NGB4"/>
<dbReference type="PROSITE" id="PS52035">
    <property type="entry name" value="PEPTIDASE_M14"/>
    <property type="match status" value="1"/>
</dbReference>
<dbReference type="Proteomes" id="UP001209878">
    <property type="component" value="Unassembled WGS sequence"/>
</dbReference>
<comment type="function">
    <text evidence="13">Involved in the digestion of the blood meal.</text>
</comment>
<feature type="active site" description="Proton donor/acceptor" evidence="14">
    <location>
        <position position="334"/>
    </location>
</feature>
<evidence type="ECO:0000313" key="17">
    <source>
        <dbReference type="EMBL" id="KAK2166119.1"/>
    </source>
</evidence>
<reference evidence="17" key="1">
    <citation type="journal article" date="2023" name="Mol. Biol. Evol.">
        <title>Third-Generation Sequencing Reveals the Adaptive Role of the Epigenome in Three Deep-Sea Polychaetes.</title>
        <authorList>
            <person name="Perez M."/>
            <person name="Aroh O."/>
            <person name="Sun Y."/>
            <person name="Lan Y."/>
            <person name="Juniper S.K."/>
            <person name="Young C.R."/>
            <person name="Angers B."/>
            <person name="Qian P.Y."/>
        </authorList>
    </citation>
    <scope>NUCLEOTIDE SEQUENCE</scope>
    <source>
        <strain evidence="17">R07B-5</strain>
    </source>
</reference>
<sequence>MDVWKEPDVETGHAHIRVAARALNGVIRELDRRNISHYILIDNIQRLIDGSQGENDTTIRTRRSEGIKSVVGRYARYDEILQWMDDVTREHPDVASIISIGKSFEGRDTRMLKLGLPGKNKWRIWLDGGIHAREWISPATVISIAHQLLQDYKTSAEGSTFLEKIDWYILPVVNPDGYEYSHVTDRLWRKNRRPITKHCSGVDLNRNWNYHWGGYNAALDPCSNLFRGDRPASEPEVKNIIDFLLPRADAFRAFVSLHNYYQMVTTRWAYAYNTTPPDHEALLAVAQRMVAAMSDTHNMMYRAGSAPQLLYPYAGGSGDWARGIANITYAYLVELRDKGQFGFLLPSSQIVPVGEEMWAGMKVVARQILAKHSNESVPEVIPDVTYWGDDVTTAESTTPRVRTTRYSRVERTTKMVTTLETTVRVTIRRATTRGYITRRVTTPGYTTRRIRVESTTPPTVPRTKTQLVSYGPTSPLVARGPESSTTSAVIRTDQTPSSEELVKTSTASGQGGWTHTLTSGQISITQSSRPVIRTQRVDGSDGNALARDFRPTPNINGSCRTCHVMPSMLVGFCVCVGALLTRRL</sequence>
<proteinExistence type="inferred from homology"/>
<gene>
    <name evidence="17" type="ORF">NP493_1336g01004</name>
</gene>
<protein>
    <recommendedName>
        <fullName evidence="16">Peptidase M14 domain-containing protein</fullName>
    </recommendedName>
</protein>
<keyword evidence="4" id="KW-0964">Secreted</keyword>
<dbReference type="PANTHER" id="PTHR11705">
    <property type="entry name" value="PROTEASE FAMILY M14 CARBOXYPEPTIDASE A,B"/>
    <property type="match status" value="1"/>
</dbReference>
<dbReference type="InterPro" id="IPR000834">
    <property type="entry name" value="Peptidase_M14"/>
</dbReference>
<evidence type="ECO:0000256" key="15">
    <source>
        <dbReference type="SAM" id="MobiDB-lite"/>
    </source>
</evidence>
<dbReference type="GO" id="GO:0006508">
    <property type="term" value="P:proteolysis"/>
    <property type="evidence" value="ECO:0007669"/>
    <property type="project" value="UniProtKB-KW"/>
</dbReference>
<dbReference type="GO" id="GO:0005615">
    <property type="term" value="C:extracellular space"/>
    <property type="evidence" value="ECO:0007669"/>
    <property type="project" value="TreeGrafter"/>
</dbReference>
<dbReference type="FunFam" id="3.40.630.10:FF:000040">
    <property type="entry name" value="zinc carboxypeptidase"/>
    <property type="match status" value="1"/>
</dbReference>
<keyword evidence="11" id="KW-0482">Metalloprotease</keyword>
<evidence type="ECO:0000256" key="10">
    <source>
        <dbReference type="ARBA" id="ARBA00022833"/>
    </source>
</evidence>
<comment type="similarity">
    <text evidence="3 14">Belongs to the peptidase M14 family.</text>
</comment>
<evidence type="ECO:0000259" key="16">
    <source>
        <dbReference type="PROSITE" id="PS52035"/>
    </source>
</evidence>
<evidence type="ECO:0000256" key="2">
    <source>
        <dbReference type="ARBA" id="ARBA00004613"/>
    </source>
</evidence>
<feature type="compositionally biased region" description="Polar residues" evidence="15">
    <location>
        <begin position="482"/>
        <end position="497"/>
    </location>
</feature>
<dbReference type="GO" id="GO:0008270">
    <property type="term" value="F:zinc ion binding"/>
    <property type="evidence" value="ECO:0007669"/>
    <property type="project" value="InterPro"/>
</dbReference>
<keyword evidence="6" id="KW-0645">Protease</keyword>